<proteinExistence type="predicted"/>
<reference evidence="2" key="1">
    <citation type="submission" date="2017-07" db="EMBL/GenBank/DDBJ databases">
        <title>Taro Niue Genome Assembly and Annotation.</title>
        <authorList>
            <person name="Atibalentja N."/>
            <person name="Keating K."/>
            <person name="Fields C.J."/>
        </authorList>
    </citation>
    <scope>NUCLEOTIDE SEQUENCE</scope>
    <source>
        <strain evidence="2">Niue_2</strain>
        <tissue evidence="2">Leaf</tissue>
    </source>
</reference>
<comment type="caution">
    <text evidence="2">The sequence shown here is derived from an EMBL/GenBank/DDBJ whole genome shotgun (WGS) entry which is preliminary data.</text>
</comment>
<organism evidence="2 3">
    <name type="scientific">Colocasia esculenta</name>
    <name type="common">Wild taro</name>
    <name type="synonym">Arum esculentum</name>
    <dbReference type="NCBI Taxonomy" id="4460"/>
    <lineage>
        <taxon>Eukaryota</taxon>
        <taxon>Viridiplantae</taxon>
        <taxon>Streptophyta</taxon>
        <taxon>Embryophyta</taxon>
        <taxon>Tracheophyta</taxon>
        <taxon>Spermatophyta</taxon>
        <taxon>Magnoliopsida</taxon>
        <taxon>Liliopsida</taxon>
        <taxon>Araceae</taxon>
        <taxon>Aroideae</taxon>
        <taxon>Colocasieae</taxon>
        <taxon>Colocasia</taxon>
    </lineage>
</organism>
<dbReference type="EMBL" id="NMUH01000813">
    <property type="protein sequence ID" value="MQL85188.1"/>
    <property type="molecule type" value="Genomic_DNA"/>
</dbReference>
<name>A0A843UNU9_COLES</name>
<dbReference type="AlphaFoldDB" id="A0A843UNU9"/>
<evidence type="ECO:0000313" key="3">
    <source>
        <dbReference type="Proteomes" id="UP000652761"/>
    </source>
</evidence>
<protein>
    <submittedName>
        <fullName evidence="2">Uncharacterized protein</fullName>
    </submittedName>
</protein>
<evidence type="ECO:0000256" key="1">
    <source>
        <dbReference type="SAM" id="MobiDB-lite"/>
    </source>
</evidence>
<feature type="region of interest" description="Disordered" evidence="1">
    <location>
        <begin position="1"/>
        <end position="40"/>
    </location>
</feature>
<gene>
    <name evidence="2" type="ORF">Taro_017704</name>
</gene>
<accession>A0A843UNU9</accession>
<keyword evidence="3" id="KW-1185">Reference proteome</keyword>
<sequence length="40" mass="4499">MLHRHQLGLPCRPAASLAREAPGEGRPTQLVSERTHRRRG</sequence>
<dbReference type="Proteomes" id="UP000652761">
    <property type="component" value="Unassembled WGS sequence"/>
</dbReference>
<evidence type="ECO:0000313" key="2">
    <source>
        <dbReference type="EMBL" id="MQL85188.1"/>
    </source>
</evidence>